<dbReference type="InterPro" id="IPR038626">
    <property type="entry name" value="Rof-like_sf"/>
</dbReference>
<dbReference type="InterPro" id="IPR009778">
    <property type="entry name" value="ROF"/>
</dbReference>
<dbReference type="EMBL" id="BBSC01000004">
    <property type="protein sequence ID" value="GAM75785.1"/>
    <property type="molecule type" value="Genomic_DNA"/>
</dbReference>
<dbReference type="Gene3D" id="2.30.30.400">
    <property type="entry name" value="Rof-like"/>
    <property type="match status" value="1"/>
</dbReference>
<evidence type="ECO:0000313" key="1">
    <source>
        <dbReference type="EMBL" id="GAM75785.1"/>
    </source>
</evidence>
<reference evidence="1 2" key="2">
    <citation type="submission" date="2015-01" db="EMBL/GenBank/DDBJ databases">
        <authorList>
            <consortium name="NBRP consortium"/>
            <person name="Sawabe T."/>
            <person name="Meirelles P."/>
            <person name="Feng G."/>
            <person name="Sayaka M."/>
            <person name="Hattori M."/>
            <person name="Ohkuma M."/>
        </authorList>
    </citation>
    <scope>NUCLEOTIDE SEQUENCE [LARGE SCALE GENOMIC DNA]</scope>
    <source>
        <strain evidence="2">JCM 19241</strain>
    </source>
</reference>
<sequence>MTMISCSQYDYIELICLYRYPVKLELKSGSVVTGSALDTARNQRGDESLKLMTDSGEMLVVLDDISTLNVTVDNPHVGFVSFE</sequence>
<dbReference type="InterPro" id="IPR023534">
    <property type="entry name" value="Rof/RNase_P-like"/>
</dbReference>
<evidence type="ECO:0000313" key="2">
    <source>
        <dbReference type="Proteomes" id="UP000031666"/>
    </source>
</evidence>
<dbReference type="SUPFAM" id="SSF101744">
    <property type="entry name" value="Rof/RNase P subunit-like"/>
    <property type="match status" value="1"/>
</dbReference>
<dbReference type="STRING" id="1481914.JCM19241_3697"/>
<accession>A0A0B8Q7Y5</accession>
<comment type="caution">
    <text evidence="1">The sequence shown here is derived from an EMBL/GenBank/DDBJ whole genome shotgun (WGS) entry which is preliminary data.</text>
</comment>
<organism evidence="1 2">
    <name type="scientific">Vibrio ishigakensis</name>
    <dbReference type="NCBI Taxonomy" id="1481914"/>
    <lineage>
        <taxon>Bacteria</taxon>
        <taxon>Pseudomonadati</taxon>
        <taxon>Pseudomonadota</taxon>
        <taxon>Gammaproteobacteria</taxon>
        <taxon>Vibrionales</taxon>
        <taxon>Vibrionaceae</taxon>
        <taxon>Vibrio</taxon>
    </lineage>
</organism>
<gene>
    <name evidence="1" type="ORF">JCM19241_3697</name>
</gene>
<proteinExistence type="predicted"/>
<reference evidence="1 2" key="1">
    <citation type="submission" date="2015-01" db="EMBL/GenBank/DDBJ databases">
        <title>Vibrio sp. C94 JCM 19241 whole genome shotgun sequence.</title>
        <authorList>
            <person name="Sawabe T."/>
            <person name="Meirelles P."/>
            <person name="Feng G."/>
            <person name="Sayaka M."/>
            <person name="Hattori M."/>
            <person name="Ohkuma M."/>
        </authorList>
    </citation>
    <scope>NUCLEOTIDE SEQUENCE [LARGE SCALE GENOMIC DNA]</scope>
    <source>
        <strain evidence="2">JCM 19241</strain>
    </source>
</reference>
<protein>
    <submittedName>
        <fullName evidence="1">Rho-specific inhibitor of transcription termination</fullName>
    </submittedName>
</protein>
<dbReference type="Pfam" id="PF07073">
    <property type="entry name" value="ROF"/>
    <property type="match status" value="1"/>
</dbReference>
<name>A0A0B8Q7Y5_9VIBR</name>
<dbReference type="AlphaFoldDB" id="A0A0B8Q7Y5"/>
<dbReference type="Proteomes" id="UP000031666">
    <property type="component" value="Unassembled WGS sequence"/>
</dbReference>